<keyword evidence="4" id="KW-1185">Reference proteome</keyword>
<dbReference type="SUPFAM" id="SSF51182">
    <property type="entry name" value="RmlC-like cupins"/>
    <property type="match status" value="1"/>
</dbReference>
<organism evidence="3 4">
    <name type="scientific">Tunturiibacter gelidiferens</name>
    <dbReference type="NCBI Taxonomy" id="3069689"/>
    <lineage>
        <taxon>Bacteria</taxon>
        <taxon>Pseudomonadati</taxon>
        <taxon>Acidobacteriota</taxon>
        <taxon>Terriglobia</taxon>
        <taxon>Terriglobales</taxon>
        <taxon>Acidobacteriaceae</taxon>
        <taxon>Tunturiibacter</taxon>
    </lineage>
</organism>
<feature type="signal peptide" evidence="1">
    <location>
        <begin position="1"/>
        <end position="33"/>
    </location>
</feature>
<dbReference type="Proteomes" id="UP000535182">
    <property type="component" value="Unassembled WGS sequence"/>
</dbReference>
<dbReference type="CDD" id="cd02234">
    <property type="entry name" value="cupin_BLR7677-like"/>
    <property type="match status" value="1"/>
</dbReference>
<sequence>MQVKRKLLKSSIAALAFALLMIGALVPTGTLRAQNAATTQETITPLITKDLAGSASEQVLMYTVDFPPGFSSPIHRHNAQVSVYVLDGSVVMQVRGQKEVTLRPGQDFYEDPADIHTVSRNASKTKPAKFLVFMINKKGAPLVIPAK</sequence>
<feature type="domain" description="Cupin type-2" evidence="2">
    <location>
        <begin position="63"/>
        <end position="133"/>
    </location>
</feature>
<dbReference type="InterPro" id="IPR011051">
    <property type="entry name" value="RmlC_Cupin_sf"/>
</dbReference>
<accession>A0A9X0U5S7</accession>
<evidence type="ECO:0000259" key="2">
    <source>
        <dbReference type="Pfam" id="PF07883"/>
    </source>
</evidence>
<comment type="caution">
    <text evidence="3">The sequence shown here is derived from an EMBL/GenBank/DDBJ whole genome shotgun (WGS) entry which is preliminary data.</text>
</comment>
<dbReference type="Gene3D" id="2.60.120.10">
    <property type="entry name" value="Jelly Rolls"/>
    <property type="match status" value="1"/>
</dbReference>
<evidence type="ECO:0000313" key="4">
    <source>
        <dbReference type="Proteomes" id="UP000535182"/>
    </source>
</evidence>
<dbReference type="PANTHER" id="PTHR38599">
    <property type="entry name" value="CUPIN DOMAIN PROTEIN (AFU_ORTHOLOGUE AFUA_3G13620)"/>
    <property type="match status" value="1"/>
</dbReference>
<evidence type="ECO:0000313" key="3">
    <source>
        <dbReference type="EMBL" id="MBB5330325.1"/>
    </source>
</evidence>
<dbReference type="PANTHER" id="PTHR38599:SF1">
    <property type="entry name" value="CUPIN DOMAIN PROTEIN (AFU_ORTHOLOGUE AFUA_3G13620)"/>
    <property type="match status" value="1"/>
</dbReference>
<proteinExistence type="predicted"/>
<protein>
    <submittedName>
        <fullName evidence="3">Quercetin dioxygenase-like cupin family protein</fullName>
    </submittedName>
</protein>
<dbReference type="InterPro" id="IPR013096">
    <property type="entry name" value="Cupin_2"/>
</dbReference>
<dbReference type="InterPro" id="IPR014710">
    <property type="entry name" value="RmlC-like_jellyroll"/>
</dbReference>
<name>A0A9X0U5S7_9BACT</name>
<dbReference type="AlphaFoldDB" id="A0A9X0U5S7"/>
<reference evidence="3 4" key="1">
    <citation type="submission" date="2020-08" db="EMBL/GenBank/DDBJ databases">
        <title>Genomic Encyclopedia of Type Strains, Phase IV (KMG-V): Genome sequencing to study the core and pangenomes of soil and plant-associated prokaryotes.</title>
        <authorList>
            <person name="Whitman W."/>
        </authorList>
    </citation>
    <scope>NUCLEOTIDE SEQUENCE [LARGE SCALE GENOMIC DNA]</scope>
    <source>
        <strain evidence="3 4">X5P2</strain>
    </source>
</reference>
<dbReference type="EMBL" id="JACHEB010000010">
    <property type="protein sequence ID" value="MBB5330325.1"/>
    <property type="molecule type" value="Genomic_DNA"/>
</dbReference>
<evidence type="ECO:0000256" key="1">
    <source>
        <dbReference type="SAM" id="SignalP"/>
    </source>
</evidence>
<keyword evidence="1" id="KW-0732">Signal</keyword>
<gene>
    <name evidence="3" type="ORF">HDF14_003960</name>
</gene>
<dbReference type="Pfam" id="PF07883">
    <property type="entry name" value="Cupin_2"/>
    <property type="match status" value="1"/>
</dbReference>
<feature type="chain" id="PRO_5040809281" evidence="1">
    <location>
        <begin position="34"/>
        <end position="147"/>
    </location>
</feature>